<evidence type="ECO:0000313" key="4">
    <source>
        <dbReference type="EMBL" id="MBO7742801.1"/>
    </source>
</evidence>
<dbReference type="Gene3D" id="1.20.144.10">
    <property type="entry name" value="Phosphatidic acid phosphatase type 2/haloperoxidase"/>
    <property type="match status" value="1"/>
</dbReference>
<sequence length="409" mass="45245">MLALPLPGELLMTYTGLIVYEGHLHWLFSVLAGGAGASLGMTASYWIGYRLGNPFFEKYGARFHFGPDKFNRLSGWFGRYGNKLLLIAYFIPGVRHLTGYFSGTTRLPFRKYAAYSYAGAFLWVFVFITLGMVLGPKWEQYHHRINAYLVVFGVVSVCAYGAYALIKRNRARYYALAKSWVERAARRYRSLGTVRLLILAAGASFLGCFSVMIGLIQDFLAHEFAQFDEVVLYLVGRLFGPEWHAPLTRFAALGAMPALVAAILPTLLWIRFRSRNRLLELAFCLAVAAGGEGLEEGLRQLFHRIGPTGGALTFPSEQTFMALTVYGFSAYLIVRHRGQPKHRVLAAAAVTGLCCLTGVGMVALRLNYPCDAAAGFAFGGMWLSMNVALMEGFRYTAAGALRPRAKVDA</sequence>
<dbReference type="PANTHER" id="PTHR42709">
    <property type="entry name" value="ALKALINE PHOSPHATASE LIKE PROTEIN"/>
    <property type="match status" value="1"/>
</dbReference>
<feature type="transmembrane region" description="Helical" evidence="2">
    <location>
        <begin position="196"/>
        <end position="216"/>
    </location>
</feature>
<proteinExistence type="inferred from homology"/>
<dbReference type="Pfam" id="PF09335">
    <property type="entry name" value="VTT_dom"/>
    <property type="match status" value="1"/>
</dbReference>
<dbReference type="InterPro" id="IPR032816">
    <property type="entry name" value="VTT_dom"/>
</dbReference>
<dbReference type="EMBL" id="JAGGDJ010000001">
    <property type="protein sequence ID" value="MBO7742801.1"/>
    <property type="molecule type" value="Genomic_DNA"/>
</dbReference>
<dbReference type="SUPFAM" id="SSF48317">
    <property type="entry name" value="Acid phosphatase/Vanadium-dependent haloperoxidase"/>
    <property type="match status" value="1"/>
</dbReference>
<feature type="transmembrane region" description="Helical" evidence="2">
    <location>
        <begin position="250"/>
        <end position="270"/>
    </location>
</feature>
<feature type="transmembrane region" description="Helical" evidence="2">
    <location>
        <begin position="112"/>
        <end position="133"/>
    </location>
</feature>
<reference evidence="4 5" key="1">
    <citation type="submission" date="2021-03" db="EMBL/GenBank/DDBJ databases">
        <title>Paenibacillus artemisicola MWE-103 whole genome sequence.</title>
        <authorList>
            <person name="Ham Y.J."/>
        </authorList>
    </citation>
    <scope>NUCLEOTIDE SEQUENCE [LARGE SCALE GENOMIC DNA]</scope>
    <source>
        <strain evidence="4 5">MWE-103</strain>
    </source>
</reference>
<feature type="transmembrane region" description="Helical" evidence="2">
    <location>
        <begin position="26"/>
        <end position="48"/>
    </location>
</feature>
<protein>
    <submittedName>
        <fullName evidence="4">VTT domain-containing protein</fullName>
    </submittedName>
</protein>
<comment type="similarity">
    <text evidence="1">Belongs to the DedA family.</text>
</comment>
<accession>A0ABS3W3C6</accession>
<evidence type="ECO:0000259" key="3">
    <source>
        <dbReference type="Pfam" id="PF09335"/>
    </source>
</evidence>
<keyword evidence="2" id="KW-0812">Transmembrane</keyword>
<organism evidence="4 5">
    <name type="scientific">Paenibacillus artemisiicola</name>
    <dbReference type="NCBI Taxonomy" id="1172618"/>
    <lineage>
        <taxon>Bacteria</taxon>
        <taxon>Bacillati</taxon>
        <taxon>Bacillota</taxon>
        <taxon>Bacilli</taxon>
        <taxon>Bacillales</taxon>
        <taxon>Paenibacillaceae</taxon>
        <taxon>Paenibacillus</taxon>
    </lineage>
</organism>
<evidence type="ECO:0000313" key="5">
    <source>
        <dbReference type="Proteomes" id="UP000670947"/>
    </source>
</evidence>
<keyword evidence="2" id="KW-1133">Transmembrane helix</keyword>
<feature type="domain" description="VTT" evidence="3">
    <location>
        <begin position="6"/>
        <end position="131"/>
    </location>
</feature>
<keyword evidence="5" id="KW-1185">Reference proteome</keyword>
<dbReference type="Proteomes" id="UP000670947">
    <property type="component" value="Unassembled WGS sequence"/>
</dbReference>
<dbReference type="InterPro" id="IPR036938">
    <property type="entry name" value="PAP2/HPO_sf"/>
</dbReference>
<comment type="caution">
    <text evidence="4">The sequence shown here is derived from an EMBL/GenBank/DDBJ whole genome shotgun (WGS) entry which is preliminary data.</text>
</comment>
<keyword evidence="2" id="KW-0472">Membrane</keyword>
<name>A0ABS3W3C6_9BACL</name>
<gene>
    <name evidence="4" type="ORF">I8J29_01245</name>
</gene>
<dbReference type="PANTHER" id="PTHR42709:SF9">
    <property type="entry name" value="ALKALINE PHOSPHATASE LIKE PROTEIN"/>
    <property type="match status" value="1"/>
</dbReference>
<dbReference type="InterPro" id="IPR051311">
    <property type="entry name" value="DedA_domain"/>
</dbReference>
<evidence type="ECO:0000256" key="2">
    <source>
        <dbReference type="SAM" id="Phobius"/>
    </source>
</evidence>
<feature type="transmembrane region" description="Helical" evidence="2">
    <location>
        <begin position="145"/>
        <end position="166"/>
    </location>
</feature>
<feature type="transmembrane region" description="Helical" evidence="2">
    <location>
        <begin position="372"/>
        <end position="393"/>
    </location>
</feature>
<feature type="transmembrane region" description="Helical" evidence="2">
    <location>
        <begin position="344"/>
        <end position="366"/>
    </location>
</feature>
<evidence type="ECO:0000256" key="1">
    <source>
        <dbReference type="ARBA" id="ARBA00010792"/>
    </source>
</evidence>